<dbReference type="InterPro" id="IPR000483">
    <property type="entry name" value="Cys-rich_flank_reg_C"/>
</dbReference>
<evidence type="ECO:0000256" key="4">
    <source>
        <dbReference type="ARBA" id="ARBA00022692"/>
    </source>
</evidence>
<accession>A0AAW1UPD5</accession>
<dbReference type="SUPFAM" id="SSF52200">
    <property type="entry name" value="Toll/Interleukin receptor TIR domain"/>
    <property type="match status" value="1"/>
</dbReference>
<keyword evidence="5 12" id="KW-0732">Signal</keyword>
<keyword evidence="3" id="KW-0433">Leucine-rich repeat</keyword>
<proteinExistence type="inferred from homology"/>
<evidence type="ECO:0000256" key="8">
    <source>
        <dbReference type="ARBA" id="ARBA00023136"/>
    </source>
</evidence>
<dbReference type="PROSITE" id="PS50104">
    <property type="entry name" value="TIR"/>
    <property type="match status" value="1"/>
</dbReference>
<evidence type="ECO:0000256" key="7">
    <source>
        <dbReference type="ARBA" id="ARBA00022989"/>
    </source>
</evidence>
<comment type="similarity">
    <text evidence="2">Belongs to the Toll-like receptor family.</text>
</comment>
<keyword evidence="6" id="KW-0677">Repeat</keyword>
<dbReference type="Gene3D" id="3.40.50.10140">
    <property type="entry name" value="Toll/interleukin-1 receptor homology (TIR) domain"/>
    <property type="match status" value="1"/>
</dbReference>
<dbReference type="InterPro" id="IPR001611">
    <property type="entry name" value="Leu-rich_rpt"/>
</dbReference>
<dbReference type="SUPFAM" id="SSF52058">
    <property type="entry name" value="L domain-like"/>
    <property type="match status" value="2"/>
</dbReference>
<dbReference type="Pfam" id="PF01582">
    <property type="entry name" value="TIR"/>
    <property type="match status" value="1"/>
</dbReference>
<keyword evidence="15" id="KW-1185">Reference proteome</keyword>
<dbReference type="PRINTS" id="PR01537">
    <property type="entry name" value="INTRLKN1R1F"/>
</dbReference>
<organism evidence="14 15">
    <name type="scientific">Henosepilachna vigintioctopunctata</name>
    <dbReference type="NCBI Taxonomy" id="420089"/>
    <lineage>
        <taxon>Eukaryota</taxon>
        <taxon>Metazoa</taxon>
        <taxon>Ecdysozoa</taxon>
        <taxon>Arthropoda</taxon>
        <taxon>Hexapoda</taxon>
        <taxon>Insecta</taxon>
        <taxon>Pterygota</taxon>
        <taxon>Neoptera</taxon>
        <taxon>Endopterygota</taxon>
        <taxon>Coleoptera</taxon>
        <taxon>Polyphaga</taxon>
        <taxon>Cucujiformia</taxon>
        <taxon>Coccinelloidea</taxon>
        <taxon>Coccinellidae</taxon>
        <taxon>Epilachninae</taxon>
        <taxon>Epilachnini</taxon>
        <taxon>Henosepilachna</taxon>
    </lineage>
</organism>
<evidence type="ECO:0000256" key="6">
    <source>
        <dbReference type="ARBA" id="ARBA00022737"/>
    </source>
</evidence>
<feature type="domain" description="TIR" evidence="13">
    <location>
        <begin position="816"/>
        <end position="951"/>
    </location>
</feature>
<keyword evidence="10" id="KW-0325">Glycoprotein</keyword>
<dbReference type="SMART" id="SM00082">
    <property type="entry name" value="LRRCT"/>
    <property type="match status" value="2"/>
</dbReference>
<evidence type="ECO:0000256" key="3">
    <source>
        <dbReference type="ARBA" id="ARBA00022614"/>
    </source>
</evidence>
<evidence type="ECO:0000256" key="1">
    <source>
        <dbReference type="ARBA" id="ARBA00004479"/>
    </source>
</evidence>
<dbReference type="InterPro" id="IPR032675">
    <property type="entry name" value="LRR_dom_sf"/>
</dbReference>
<evidence type="ECO:0000256" key="5">
    <source>
        <dbReference type="ARBA" id="ARBA00022729"/>
    </source>
</evidence>
<feature type="signal peptide" evidence="12">
    <location>
        <begin position="1"/>
        <end position="19"/>
    </location>
</feature>
<dbReference type="PROSITE" id="PS51450">
    <property type="entry name" value="LRR"/>
    <property type="match status" value="1"/>
</dbReference>
<evidence type="ECO:0000313" key="14">
    <source>
        <dbReference type="EMBL" id="KAK9882855.1"/>
    </source>
</evidence>
<dbReference type="SMART" id="SM00369">
    <property type="entry name" value="LRR_TYP"/>
    <property type="match status" value="10"/>
</dbReference>
<dbReference type="GO" id="GO:0005886">
    <property type="term" value="C:plasma membrane"/>
    <property type="evidence" value="ECO:0007669"/>
    <property type="project" value="TreeGrafter"/>
</dbReference>
<sequence>MILYDSLVKFLMMITITYAKQNPCQSTQHCSCVIKNWDYVYNCQLNSDDQPVTVLVTHLATKINCHDNPSFNSSYLPEVNYASNVLTLELVRCPIPQDGFGMVLKTFKSKHTRTLFYQLRTNINKTLTDDDFKDLVDLEDLVLHNNHLTTWNSSTTKHLRKLKVLSLDFNNLQLYDDMFRYATTATYLSIQNNSLTHLPKRVFKGLINVDRLHLENNQIRNLDREILEDLVNLQYLMMYNNQLHHLDENIFDRFPLLVWIYVNGNDLRNVSRKTFSYCKPEVIKVNNNIHLNVTNDLFSNFFTLIWAESMNIGLETISENFYSNSVNLEYINLRRNRLETLPENVFKGMENLKTLDLGQNRITEVKSELFAPLKNLIILYLDENSLTTIFDNVFPKSSKLTNIELGGNRISNFQSNTKMTNGDEMSEWLKENRSSSNIYTSLKSLNLAHNILESYPENSIIIASAQKVHLDYNSIESINITSFHYLMKRNQTVSLQYNNISTIYFENIVRNNSERRNLEIKLQISHNPIKCDCDSYDLVNYINDINNTNIDGIKLEYGNLSCSSPEELTDVPVEDVPPKNLTCHFEPGCTKNDVCACFYRPLGNTVIIDCSSKYLSYVPVLQMESIFEKYTEIDDIEVHLEDNFLTQISEDVDGYSKVTRLYLQNNFIANISWIPPFIKFLDLENNNLTTLSLDILKQLTSTSNKEINLSNNPWNCSCENLELSHALKNRTLAVTNINNIRCNSSGTSLISLNDEDICPIDINLVFILTPVCLILSLVAIILILICYIYSEFILAWLYSRGFCLCLIKEERIDKSKKYDAFISFASQDEKFVFEQLVPELEKGTPSFKLCVHSRDWLPGLFINTQITDSIKYSRRTLVVLSKYFLRSVWGRLEFRTAHTQAIKEGRVRVILIVYGDVDMKSLDDEMKTYIETNTYIQWGDPWFWEKLKYALPRRHHKQNQIEEEKTEISRNDSLHNSVAMSTIDTGR</sequence>
<dbReference type="PANTHER" id="PTHR24365">
    <property type="entry name" value="TOLL-LIKE RECEPTOR"/>
    <property type="match status" value="1"/>
</dbReference>
<keyword evidence="7 11" id="KW-1133">Transmembrane helix</keyword>
<evidence type="ECO:0000256" key="2">
    <source>
        <dbReference type="ARBA" id="ARBA00009634"/>
    </source>
</evidence>
<comment type="subcellular location">
    <subcellularLocation>
        <location evidence="1">Membrane</location>
        <topology evidence="1">Single-pass type I membrane protein</topology>
    </subcellularLocation>
</comment>
<dbReference type="AlphaFoldDB" id="A0AAW1UPD5"/>
<keyword evidence="8 11" id="KW-0472">Membrane</keyword>
<keyword evidence="9" id="KW-0675">Receptor</keyword>
<dbReference type="PANTHER" id="PTHR24365:SF541">
    <property type="entry name" value="PROTEIN TOLL-RELATED"/>
    <property type="match status" value="1"/>
</dbReference>
<dbReference type="FunFam" id="3.40.50.10140:FF:000021">
    <property type="entry name" value="Toll receptor 13"/>
    <property type="match status" value="1"/>
</dbReference>
<reference evidence="14 15" key="1">
    <citation type="submission" date="2023-03" db="EMBL/GenBank/DDBJ databases">
        <title>Genome insight into feeding habits of ladybird beetles.</title>
        <authorList>
            <person name="Li H.-S."/>
            <person name="Huang Y.-H."/>
            <person name="Pang H."/>
        </authorList>
    </citation>
    <scope>NUCLEOTIDE SEQUENCE [LARGE SCALE GENOMIC DNA]</scope>
    <source>
        <strain evidence="14">SYSU_2023b</strain>
        <tissue evidence="14">Whole body</tissue>
    </source>
</reference>
<dbReference type="SMART" id="SM00255">
    <property type="entry name" value="TIR"/>
    <property type="match status" value="1"/>
</dbReference>
<dbReference type="SMART" id="SM00364">
    <property type="entry name" value="LRR_BAC"/>
    <property type="match status" value="5"/>
</dbReference>
<gene>
    <name evidence="14" type="ORF">WA026_023551</name>
</gene>
<dbReference type="Proteomes" id="UP001431783">
    <property type="component" value="Unassembled WGS sequence"/>
</dbReference>
<dbReference type="GO" id="GO:0007165">
    <property type="term" value="P:signal transduction"/>
    <property type="evidence" value="ECO:0007669"/>
    <property type="project" value="InterPro"/>
</dbReference>
<evidence type="ECO:0000259" key="13">
    <source>
        <dbReference type="PROSITE" id="PS50104"/>
    </source>
</evidence>
<dbReference type="InterPro" id="IPR035897">
    <property type="entry name" value="Toll_tir_struct_dom_sf"/>
</dbReference>
<feature type="transmembrane region" description="Helical" evidence="11">
    <location>
        <begin position="764"/>
        <end position="790"/>
    </location>
</feature>
<dbReference type="InterPro" id="IPR003591">
    <property type="entry name" value="Leu-rich_rpt_typical-subtyp"/>
</dbReference>
<dbReference type="Pfam" id="PF13855">
    <property type="entry name" value="LRR_8"/>
    <property type="match status" value="2"/>
</dbReference>
<feature type="chain" id="PRO_5043811052" description="TIR domain-containing protein" evidence="12">
    <location>
        <begin position="20"/>
        <end position="987"/>
    </location>
</feature>
<comment type="caution">
    <text evidence="14">The sequence shown here is derived from an EMBL/GenBank/DDBJ whole genome shotgun (WGS) entry which is preliminary data.</text>
</comment>
<dbReference type="GO" id="GO:0038023">
    <property type="term" value="F:signaling receptor activity"/>
    <property type="evidence" value="ECO:0007669"/>
    <property type="project" value="TreeGrafter"/>
</dbReference>
<keyword evidence="4 11" id="KW-0812">Transmembrane</keyword>
<protein>
    <recommendedName>
        <fullName evidence="13">TIR domain-containing protein</fullName>
    </recommendedName>
</protein>
<name>A0AAW1UPD5_9CUCU</name>
<evidence type="ECO:0000313" key="15">
    <source>
        <dbReference type="Proteomes" id="UP001431783"/>
    </source>
</evidence>
<dbReference type="Gene3D" id="3.80.10.10">
    <property type="entry name" value="Ribonuclease Inhibitor"/>
    <property type="match status" value="3"/>
</dbReference>
<dbReference type="InterPro" id="IPR000157">
    <property type="entry name" value="TIR_dom"/>
</dbReference>
<evidence type="ECO:0000256" key="10">
    <source>
        <dbReference type="ARBA" id="ARBA00023180"/>
    </source>
</evidence>
<dbReference type="EMBL" id="JARQZJ010000085">
    <property type="protein sequence ID" value="KAK9882855.1"/>
    <property type="molecule type" value="Genomic_DNA"/>
</dbReference>
<evidence type="ECO:0000256" key="11">
    <source>
        <dbReference type="SAM" id="Phobius"/>
    </source>
</evidence>
<evidence type="ECO:0000256" key="12">
    <source>
        <dbReference type="SAM" id="SignalP"/>
    </source>
</evidence>
<evidence type="ECO:0000256" key="9">
    <source>
        <dbReference type="ARBA" id="ARBA00023170"/>
    </source>
</evidence>